<gene>
    <name evidence="12" type="ORF">LSH36_737g03006</name>
</gene>
<dbReference type="Gene3D" id="1.20.1070.10">
    <property type="entry name" value="Rhodopsin 7-helix transmembrane proteins"/>
    <property type="match status" value="1"/>
</dbReference>
<dbReference type="PRINTS" id="PR00237">
    <property type="entry name" value="GPCRRHODOPSN"/>
</dbReference>
<protein>
    <recommendedName>
        <fullName evidence="11">G-protein coupled receptors family 1 profile domain-containing protein</fullName>
    </recommendedName>
</protein>
<evidence type="ECO:0000256" key="7">
    <source>
        <dbReference type="ARBA" id="ARBA00023170"/>
    </source>
</evidence>
<evidence type="ECO:0000313" key="12">
    <source>
        <dbReference type="EMBL" id="KAK2144680.1"/>
    </source>
</evidence>
<keyword evidence="3 9" id="KW-0812">Transmembrane</keyword>
<evidence type="ECO:0000256" key="5">
    <source>
        <dbReference type="ARBA" id="ARBA00023040"/>
    </source>
</evidence>
<dbReference type="AlphaFoldDB" id="A0AAD9J2Y9"/>
<evidence type="ECO:0000313" key="13">
    <source>
        <dbReference type="Proteomes" id="UP001208570"/>
    </source>
</evidence>
<organism evidence="12 13">
    <name type="scientific">Paralvinella palmiformis</name>
    <dbReference type="NCBI Taxonomy" id="53620"/>
    <lineage>
        <taxon>Eukaryota</taxon>
        <taxon>Metazoa</taxon>
        <taxon>Spiralia</taxon>
        <taxon>Lophotrochozoa</taxon>
        <taxon>Annelida</taxon>
        <taxon>Polychaeta</taxon>
        <taxon>Sedentaria</taxon>
        <taxon>Canalipalpata</taxon>
        <taxon>Terebellida</taxon>
        <taxon>Terebelliformia</taxon>
        <taxon>Alvinellidae</taxon>
        <taxon>Paralvinella</taxon>
    </lineage>
</organism>
<keyword evidence="6 10" id="KW-0472">Membrane</keyword>
<dbReference type="SUPFAM" id="SSF81321">
    <property type="entry name" value="Family A G protein-coupled receptor-like"/>
    <property type="match status" value="1"/>
</dbReference>
<evidence type="ECO:0000256" key="8">
    <source>
        <dbReference type="ARBA" id="ARBA00023224"/>
    </source>
</evidence>
<name>A0AAD9J2Y9_9ANNE</name>
<evidence type="ECO:0000256" key="10">
    <source>
        <dbReference type="SAM" id="Phobius"/>
    </source>
</evidence>
<dbReference type="Gene3D" id="1.10.1220.70">
    <property type="match status" value="1"/>
</dbReference>
<keyword evidence="2" id="KW-1003">Cell membrane</keyword>
<dbReference type="GO" id="GO:0004930">
    <property type="term" value="F:G protein-coupled receptor activity"/>
    <property type="evidence" value="ECO:0007669"/>
    <property type="project" value="UniProtKB-KW"/>
</dbReference>
<keyword evidence="4 10" id="KW-1133">Transmembrane helix</keyword>
<keyword evidence="5 9" id="KW-0297">G-protein coupled receptor</keyword>
<evidence type="ECO:0000256" key="3">
    <source>
        <dbReference type="ARBA" id="ARBA00022692"/>
    </source>
</evidence>
<dbReference type="InterPro" id="IPR050569">
    <property type="entry name" value="TAAR"/>
</dbReference>
<comment type="subcellular location">
    <subcellularLocation>
        <location evidence="1">Cell membrane</location>
        <topology evidence="1">Multi-pass membrane protein</topology>
    </subcellularLocation>
</comment>
<evidence type="ECO:0000256" key="1">
    <source>
        <dbReference type="ARBA" id="ARBA00004651"/>
    </source>
</evidence>
<evidence type="ECO:0000256" key="2">
    <source>
        <dbReference type="ARBA" id="ARBA00022475"/>
    </source>
</evidence>
<keyword evidence="7 9" id="KW-0675">Receptor</keyword>
<dbReference type="PANTHER" id="PTHR24249:SF372">
    <property type="entry name" value="G-PROTEIN COUPLED RECEPTORS FAMILY 1 PROFILE DOMAIN-CONTAINING PROTEIN"/>
    <property type="match status" value="1"/>
</dbReference>
<evidence type="ECO:0000256" key="9">
    <source>
        <dbReference type="RuleBase" id="RU000688"/>
    </source>
</evidence>
<comment type="caution">
    <text evidence="12">The sequence shown here is derived from an EMBL/GenBank/DDBJ whole genome shotgun (WGS) entry which is preliminary data.</text>
</comment>
<dbReference type="Proteomes" id="UP001208570">
    <property type="component" value="Unassembled WGS sequence"/>
</dbReference>
<feature type="domain" description="G-protein coupled receptors family 1 profile" evidence="11">
    <location>
        <begin position="1"/>
        <end position="87"/>
    </location>
</feature>
<dbReference type="PROSITE" id="PS50262">
    <property type="entry name" value="G_PROTEIN_RECEP_F1_2"/>
    <property type="match status" value="1"/>
</dbReference>
<sequence>MSLASSDAIIGLLIPVFVGVKFLDTEQFSNVTMCLLHAPYISLFIISLMTLLAIAVDRYLAIVHSLSYKQRMTLRRAKIITIVIWIVFLGLLTSLACYYTIKRNEQTSQMPMWFVYLFDTSTVLFYSNSFMNPFIYSWKNRNFREAYKTIITFKRSSSVVPFQSTRTIFSVQRHNTNKKVNIKVIDLYEQNLTGHASSWAKTMFRTMNDNDREFSEKLTRISYVEIANLKTKDAPLEARITVLE</sequence>
<dbReference type="EMBL" id="JAODUP010000737">
    <property type="protein sequence ID" value="KAK2144680.1"/>
    <property type="molecule type" value="Genomic_DNA"/>
</dbReference>
<proteinExistence type="inferred from homology"/>
<dbReference type="InterPro" id="IPR017452">
    <property type="entry name" value="GPCR_Rhodpsn_7TM"/>
</dbReference>
<dbReference type="CDD" id="cd00637">
    <property type="entry name" value="7tm_classA_rhodopsin-like"/>
    <property type="match status" value="1"/>
</dbReference>
<evidence type="ECO:0000256" key="6">
    <source>
        <dbReference type="ARBA" id="ARBA00023136"/>
    </source>
</evidence>
<dbReference type="InterPro" id="IPR000276">
    <property type="entry name" value="GPCR_Rhodpsn"/>
</dbReference>
<dbReference type="PROSITE" id="PS00237">
    <property type="entry name" value="G_PROTEIN_RECEP_F1_1"/>
    <property type="match status" value="1"/>
</dbReference>
<keyword evidence="8 9" id="KW-0807">Transducer</keyword>
<evidence type="ECO:0000256" key="4">
    <source>
        <dbReference type="ARBA" id="ARBA00022989"/>
    </source>
</evidence>
<reference evidence="12" key="1">
    <citation type="journal article" date="2023" name="Mol. Biol. Evol.">
        <title>Third-Generation Sequencing Reveals the Adaptive Role of the Epigenome in Three Deep-Sea Polychaetes.</title>
        <authorList>
            <person name="Perez M."/>
            <person name="Aroh O."/>
            <person name="Sun Y."/>
            <person name="Lan Y."/>
            <person name="Juniper S.K."/>
            <person name="Young C.R."/>
            <person name="Angers B."/>
            <person name="Qian P.Y."/>
        </authorList>
    </citation>
    <scope>NUCLEOTIDE SEQUENCE</scope>
    <source>
        <strain evidence="12">P08H-3</strain>
    </source>
</reference>
<feature type="transmembrane region" description="Helical" evidence="10">
    <location>
        <begin position="35"/>
        <end position="56"/>
    </location>
</feature>
<dbReference type="GO" id="GO:0005886">
    <property type="term" value="C:plasma membrane"/>
    <property type="evidence" value="ECO:0007669"/>
    <property type="project" value="UniProtKB-SubCell"/>
</dbReference>
<evidence type="ECO:0000259" key="11">
    <source>
        <dbReference type="PROSITE" id="PS50262"/>
    </source>
</evidence>
<accession>A0AAD9J2Y9</accession>
<feature type="transmembrane region" description="Helical" evidence="10">
    <location>
        <begin position="113"/>
        <end position="135"/>
    </location>
</feature>
<dbReference type="PANTHER" id="PTHR24249">
    <property type="entry name" value="HISTAMINE RECEPTOR-RELATED G-PROTEIN COUPLED RECEPTOR"/>
    <property type="match status" value="1"/>
</dbReference>
<feature type="transmembrane region" description="Helical" evidence="10">
    <location>
        <begin position="77"/>
        <end position="101"/>
    </location>
</feature>
<keyword evidence="13" id="KW-1185">Reference proteome</keyword>
<dbReference type="Pfam" id="PF00001">
    <property type="entry name" value="7tm_1"/>
    <property type="match status" value="1"/>
</dbReference>
<comment type="similarity">
    <text evidence="9">Belongs to the G-protein coupled receptor 1 family.</text>
</comment>